<evidence type="ECO:0000256" key="14">
    <source>
        <dbReference type="RuleBase" id="RU367023"/>
    </source>
</evidence>
<evidence type="ECO:0000256" key="12">
    <source>
        <dbReference type="ARBA" id="ARBA00023136"/>
    </source>
</evidence>
<proteinExistence type="inferred from homology"/>
<keyword evidence="8" id="KW-0319">Glycerol metabolism</keyword>
<dbReference type="InterPro" id="IPR007130">
    <property type="entry name" value="DAGAT"/>
</dbReference>
<dbReference type="EC" id="2.3.1.-" evidence="14"/>
<comment type="subcellular location">
    <subcellularLocation>
        <location evidence="1 14">Endoplasmic reticulum membrane</location>
        <topology evidence="1 14">Multi-pass membrane protein</topology>
    </subcellularLocation>
</comment>
<dbReference type="GO" id="GO:0019432">
    <property type="term" value="P:triglyceride biosynthetic process"/>
    <property type="evidence" value="ECO:0007669"/>
    <property type="project" value="TreeGrafter"/>
</dbReference>
<comment type="pathway">
    <text evidence="2">Glycerolipid metabolism; triacylglycerol biosynthesis.</text>
</comment>
<organism evidence="15 16">
    <name type="scientific">Acrobeloides nanus</name>
    <dbReference type="NCBI Taxonomy" id="290746"/>
    <lineage>
        <taxon>Eukaryota</taxon>
        <taxon>Metazoa</taxon>
        <taxon>Ecdysozoa</taxon>
        <taxon>Nematoda</taxon>
        <taxon>Chromadorea</taxon>
        <taxon>Rhabditida</taxon>
        <taxon>Tylenchina</taxon>
        <taxon>Cephalobomorpha</taxon>
        <taxon>Cephaloboidea</taxon>
        <taxon>Cephalobidae</taxon>
        <taxon>Acrobeloides</taxon>
    </lineage>
</organism>
<evidence type="ECO:0000256" key="11">
    <source>
        <dbReference type="ARBA" id="ARBA00023098"/>
    </source>
</evidence>
<evidence type="ECO:0000256" key="1">
    <source>
        <dbReference type="ARBA" id="ARBA00004477"/>
    </source>
</evidence>
<dbReference type="GO" id="GO:0005789">
    <property type="term" value="C:endoplasmic reticulum membrane"/>
    <property type="evidence" value="ECO:0007669"/>
    <property type="project" value="UniProtKB-SubCell"/>
</dbReference>
<name>A0A914DUF1_9BILA</name>
<comment type="similarity">
    <text evidence="4 14">Belongs to the diacylglycerol acyltransferase family.</text>
</comment>
<dbReference type="CDD" id="cd07987">
    <property type="entry name" value="LPLAT_MGAT-like"/>
    <property type="match status" value="1"/>
</dbReference>
<keyword evidence="13" id="KW-0012">Acyltransferase</keyword>
<keyword evidence="15" id="KW-1185">Reference proteome</keyword>
<dbReference type="AlphaFoldDB" id="A0A914DUF1"/>
<dbReference type="Pfam" id="PF03982">
    <property type="entry name" value="DAGAT"/>
    <property type="match status" value="1"/>
</dbReference>
<evidence type="ECO:0000256" key="10">
    <source>
        <dbReference type="ARBA" id="ARBA00022989"/>
    </source>
</evidence>
<sequence length="300" mass="33995">MLLSVVLLFTPLVPFVFLYYVWYFYDKDTPKKGGRPNQWYRSLGFWKYYVDYFPISLKKTAELPPENNYIVGSHPHGILSLGAFANFATEATDFSVKFPGIKPLIVTLPSQFYFALKREINLAHGAISSYAESIENALSGPKKGTAVCIVVGGAEEALNARPDNYDLKLATRKGFVKLAIRNGAWLVPMYNFGENNAYGQVDNHPGTRLRKFQDSFKKFFGFSPPLFFGRGIFQYTFGLLPYRTPITTVIGKPIPVVQNSAPTQEEIDELHKEYCNGLIDLFEEHKTKYGIPEDAHLNIY</sequence>
<evidence type="ECO:0000256" key="8">
    <source>
        <dbReference type="ARBA" id="ARBA00022798"/>
    </source>
</evidence>
<feature type="transmembrane region" description="Helical" evidence="14">
    <location>
        <begin position="6"/>
        <end position="25"/>
    </location>
</feature>
<evidence type="ECO:0000256" key="13">
    <source>
        <dbReference type="ARBA" id="ARBA00023315"/>
    </source>
</evidence>
<evidence type="ECO:0000256" key="2">
    <source>
        <dbReference type="ARBA" id="ARBA00004771"/>
    </source>
</evidence>
<keyword evidence="10 14" id="KW-1133">Transmembrane helix</keyword>
<accession>A0A914DUF1</accession>
<evidence type="ECO:0000256" key="6">
    <source>
        <dbReference type="ARBA" id="ARBA00022679"/>
    </source>
</evidence>
<dbReference type="Proteomes" id="UP000887540">
    <property type="component" value="Unplaced"/>
</dbReference>
<dbReference type="GO" id="GO:0004144">
    <property type="term" value="F:diacylglycerol O-acyltransferase activity"/>
    <property type="evidence" value="ECO:0007669"/>
    <property type="project" value="TreeGrafter"/>
</dbReference>
<comment type="caution">
    <text evidence="14">Lacks conserved residue(s) required for the propagation of feature annotation.</text>
</comment>
<dbReference type="PANTHER" id="PTHR12317">
    <property type="entry name" value="DIACYLGLYCEROL O-ACYLTRANSFERASE"/>
    <property type="match status" value="1"/>
</dbReference>
<keyword evidence="11" id="KW-0443">Lipid metabolism</keyword>
<keyword evidence="6 14" id="KW-0808">Transferase</keyword>
<protein>
    <recommendedName>
        <fullName evidence="14">Acyltransferase</fullName>
        <ecNumber evidence="14">2.3.1.-</ecNumber>
    </recommendedName>
</protein>
<reference evidence="16" key="1">
    <citation type="submission" date="2022-11" db="UniProtKB">
        <authorList>
            <consortium name="WormBaseParasite"/>
        </authorList>
    </citation>
    <scope>IDENTIFICATION</scope>
</reference>
<comment type="pathway">
    <text evidence="3">Lipid metabolism.</text>
</comment>
<evidence type="ECO:0000256" key="7">
    <source>
        <dbReference type="ARBA" id="ARBA00022692"/>
    </source>
</evidence>
<keyword evidence="7 14" id="KW-0812">Transmembrane</keyword>
<evidence type="ECO:0000256" key="5">
    <source>
        <dbReference type="ARBA" id="ARBA00022516"/>
    </source>
</evidence>
<evidence type="ECO:0000256" key="3">
    <source>
        <dbReference type="ARBA" id="ARBA00005189"/>
    </source>
</evidence>
<dbReference type="GO" id="GO:0006071">
    <property type="term" value="P:glycerol metabolic process"/>
    <property type="evidence" value="ECO:0007669"/>
    <property type="project" value="UniProtKB-KW"/>
</dbReference>
<evidence type="ECO:0000256" key="9">
    <source>
        <dbReference type="ARBA" id="ARBA00022824"/>
    </source>
</evidence>
<evidence type="ECO:0000313" key="16">
    <source>
        <dbReference type="WBParaSite" id="ACRNAN_scaffold3997.g19392.t1"/>
    </source>
</evidence>
<keyword evidence="9 14" id="KW-0256">Endoplasmic reticulum</keyword>
<dbReference type="PANTHER" id="PTHR12317:SF0">
    <property type="entry name" value="ACYLTRANSFERASE"/>
    <property type="match status" value="1"/>
</dbReference>
<evidence type="ECO:0000313" key="15">
    <source>
        <dbReference type="Proteomes" id="UP000887540"/>
    </source>
</evidence>
<keyword evidence="5" id="KW-0444">Lipid biosynthesis</keyword>
<evidence type="ECO:0000256" key="4">
    <source>
        <dbReference type="ARBA" id="ARBA00005420"/>
    </source>
</evidence>
<keyword evidence="12 14" id="KW-0472">Membrane</keyword>
<dbReference type="WBParaSite" id="ACRNAN_scaffold3997.g19392.t1">
    <property type="protein sequence ID" value="ACRNAN_scaffold3997.g19392.t1"/>
    <property type="gene ID" value="ACRNAN_scaffold3997.g19392"/>
</dbReference>